<keyword evidence="4 6" id="KW-1133">Transmembrane helix</keyword>
<dbReference type="InterPro" id="IPR000849">
    <property type="entry name" value="Sugar_P_transporter"/>
</dbReference>
<evidence type="ECO:0000256" key="4">
    <source>
        <dbReference type="ARBA" id="ARBA00022989"/>
    </source>
</evidence>
<dbReference type="PROSITE" id="PS50850">
    <property type="entry name" value="MFS"/>
    <property type="match status" value="1"/>
</dbReference>
<accession>A0A917GZR1</accession>
<feature type="transmembrane region" description="Helical" evidence="6">
    <location>
        <begin position="210"/>
        <end position="230"/>
    </location>
</feature>
<feature type="transmembrane region" description="Helical" evidence="6">
    <location>
        <begin position="250"/>
        <end position="269"/>
    </location>
</feature>
<dbReference type="EMBL" id="BMGT01000001">
    <property type="protein sequence ID" value="GGG62811.1"/>
    <property type="molecule type" value="Genomic_DNA"/>
</dbReference>
<proteinExistence type="predicted"/>
<name>A0A917GZR1_9BACT</name>
<comment type="subcellular location">
    <subcellularLocation>
        <location evidence="1">Membrane</location>
        <topology evidence="1">Multi-pass membrane protein</topology>
    </subcellularLocation>
</comment>
<protein>
    <submittedName>
        <fullName evidence="8">MFS transporter</fullName>
    </submittedName>
</protein>
<dbReference type="GO" id="GO:0016020">
    <property type="term" value="C:membrane"/>
    <property type="evidence" value="ECO:0007669"/>
    <property type="project" value="UniProtKB-SubCell"/>
</dbReference>
<reference evidence="8" key="1">
    <citation type="journal article" date="2014" name="Int. J. Syst. Evol. Microbiol.">
        <title>Complete genome sequence of Corynebacterium casei LMG S-19264T (=DSM 44701T), isolated from a smear-ripened cheese.</title>
        <authorList>
            <consortium name="US DOE Joint Genome Institute (JGI-PGF)"/>
            <person name="Walter F."/>
            <person name="Albersmeier A."/>
            <person name="Kalinowski J."/>
            <person name="Ruckert C."/>
        </authorList>
    </citation>
    <scope>NUCLEOTIDE SEQUENCE</scope>
    <source>
        <strain evidence="8">CGMCC 1.12997</strain>
    </source>
</reference>
<dbReference type="InterPro" id="IPR011701">
    <property type="entry name" value="MFS"/>
</dbReference>
<dbReference type="GO" id="GO:0022857">
    <property type="term" value="F:transmembrane transporter activity"/>
    <property type="evidence" value="ECO:0007669"/>
    <property type="project" value="InterPro"/>
</dbReference>
<feature type="transmembrane region" description="Helical" evidence="6">
    <location>
        <begin position="281"/>
        <end position="298"/>
    </location>
</feature>
<evidence type="ECO:0000256" key="5">
    <source>
        <dbReference type="ARBA" id="ARBA00023136"/>
    </source>
</evidence>
<feature type="transmembrane region" description="Helical" evidence="6">
    <location>
        <begin position="150"/>
        <end position="172"/>
    </location>
</feature>
<feature type="transmembrane region" description="Helical" evidence="6">
    <location>
        <begin position="63"/>
        <end position="82"/>
    </location>
</feature>
<dbReference type="SUPFAM" id="SSF103473">
    <property type="entry name" value="MFS general substrate transporter"/>
    <property type="match status" value="1"/>
</dbReference>
<evidence type="ECO:0000259" key="7">
    <source>
        <dbReference type="PROSITE" id="PS50850"/>
    </source>
</evidence>
<dbReference type="PANTHER" id="PTHR23505">
    <property type="entry name" value="SPINSTER"/>
    <property type="match status" value="1"/>
</dbReference>
<dbReference type="InterPro" id="IPR044770">
    <property type="entry name" value="MFS_spinster-like"/>
</dbReference>
<dbReference type="RefSeq" id="WP_188552163.1">
    <property type="nucleotide sequence ID" value="NZ_BMGT01000001.1"/>
</dbReference>
<feature type="transmembrane region" description="Helical" evidence="6">
    <location>
        <begin position="342"/>
        <end position="362"/>
    </location>
</feature>
<feature type="domain" description="Major facilitator superfamily (MFS) profile" evidence="7">
    <location>
        <begin position="1"/>
        <end position="399"/>
    </location>
</feature>
<dbReference type="PIRSF" id="PIRSF002808">
    <property type="entry name" value="Hexose_phosphate_transp"/>
    <property type="match status" value="1"/>
</dbReference>
<gene>
    <name evidence="8" type="ORF">GCM10011585_00280</name>
</gene>
<feature type="transmembrane region" description="Helical" evidence="6">
    <location>
        <begin position="304"/>
        <end position="321"/>
    </location>
</feature>
<dbReference type="PANTHER" id="PTHR23505:SF79">
    <property type="entry name" value="PROTEIN SPINSTER"/>
    <property type="match status" value="1"/>
</dbReference>
<evidence type="ECO:0000313" key="9">
    <source>
        <dbReference type="Proteomes" id="UP000647241"/>
    </source>
</evidence>
<keyword evidence="3 6" id="KW-0812">Transmembrane</keyword>
<sequence>MLWLVCFLNYSDRQAIFALFPLLRVQFHLSNVQLALIGSSFMWAYAIFGPVAGWLGDRLSRKWLILAGLIFWLFVTTTTILAHQFWQLAVLRSLNGIAEAIYFPAAMSLISSYHDATTRSRAMSLHQSAVYAGTIAGGVVASWLGEHFGWRSNFICFGALGFLLCIILILFLQEPVSDLSPNHDTSTGKTKVPNPSLSKITKEILGAPPVLRLIIAFIGANFVAMIFMVWLPTFLYGKFHMSLAMAGMNATIYLQIASVFGVLTGGVLADSLVTRDGGGRMRTQAFGLLVGMPFLFLAGRTSSFGWLIFGMIGFGFAKGIYESNIWASLHDVVNPQQRATAVGVMNSLGWLGGGFAPIAFAFGAQHFGMGDCLSSTSLIYGCVAGLLLWNAKWHGRDRRFDPD</sequence>
<dbReference type="Gene3D" id="1.20.1250.20">
    <property type="entry name" value="MFS general substrate transporter like domains"/>
    <property type="match status" value="1"/>
</dbReference>
<dbReference type="InterPro" id="IPR036259">
    <property type="entry name" value="MFS_trans_sf"/>
</dbReference>
<feature type="transmembrane region" description="Helical" evidence="6">
    <location>
        <begin position="125"/>
        <end position="144"/>
    </location>
</feature>
<feature type="transmembrane region" description="Helical" evidence="6">
    <location>
        <begin position="94"/>
        <end position="113"/>
    </location>
</feature>
<feature type="transmembrane region" description="Helical" evidence="6">
    <location>
        <begin position="32"/>
        <end position="56"/>
    </location>
</feature>
<evidence type="ECO:0000256" key="1">
    <source>
        <dbReference type="ARBA" id="ARBA00004141"/>
    </source>
</evidence>
<dbReference type="Pfam" id="PF07690">
    <property type="entry name" value="MFS_1"/>
    <property type="match status" value="1"/>
</dbReference>
<dbReference type="InterPro" id="IPR020846">
    <property type="entry name" value="MFS_dom"/>
</dbReference>
<reference evidence="8" key="2">
    <citation type="submission" date="2020-09" db="EMBL/GenBank/DDBJ databases">
        <authorList>
            <person name="Sun Q."/>
            <person name="Zhou Y."/>
        </authorList>
    </citation>
    <scope>NUCLEOTIDE SEQUENCE</scope>
    <source>
        <strain evidence="8">CGMCC 1.12997</strain>
    </source>
</reference>
<evidence type="ECO:0000256" key="6">
    <source>
        <dbReference type="SAM" id="Phobius"/>
    </source>
</evidence>
<keyword evidence="9" id="KW-1185">Reference proteome</keyword>
<feature type="transmembrane region" description="Helical" evidence="6">
    <location>
        <begin position="368"/>
        <end position="389"/>
    </location>
</feature>
<dbReference type="AlphaFoldDB" id="A0A917GZR1"/>
<keyword evidence="2" id="KW-0813">Transport</keyword>
<evidence type="ECO:0000256" key="2">
    <source>
        <dbReference type="ARBA" id="ARBA00022448"/>
    </source>
</evidence>
<dbReference type="Proteomes" id="UP000647241">
    <property type="component" value="Unassembled WGS sequence"/>
</dbReference>
<comment type="caution">
    <text evidence="8">The sequence shown here is derived from an EMBL/GenBank/DDBJ whole genome shotgun (WGS) entry which is preliminary data.</text>
</comment>
<evidence type="ECO:0000256" key="3">
    <source>
        <dbReference type="ARBA" id="ARBA00022692"/>
    </source>
</evidence>
<keyword evidence="5 6" id="KW-0472">Membrane</keyword>
<organism evidence="8 9">
    <name type="scientific">Edaphobacter dinghuensis</name>
    <dbReference type="NCBI Taxonomy" id="1560005"/>
    <lineage>
        <taxon>Bacteria</taxon>
        <taxon>Pseudomonadati</taxon>
        <taxon>Acidobacteriota</taxon>
        <taxon>Terriglobia</taxon>
        <taxon>Terriglobales</taxon>
        <taxon>Acidobacteriaceae</taxon>
        <taxon>Edaphobacter</taxon>
    </lineage>
</organism>
<evidence type="ECO:0000313" key="8">
    <source>
        <dbReference type="EMBL" id="GGG62811.1"/>
    </source>
</evidence>